<dbReference type="EC" id="2.1.1.297" evidence="1"/>
<dbReference type="PANTHER" id="PTHR18895:SF74">
    <property type="entry name" value="MTRF1L RELEASE FACTOR GLUTAMINE METHYLTRANSFERASE"/>
    <property type="match status" value="1"/>
</dbReference>
<dbReference type="GO" id="GO:0003676">
    <property type="term" value="F:nucleic acid binding"/>
    <property type="evidence" value="ECO:0007669"/>
    <property type="project" value="InterPro"/>
</dbReference>
<gene>
    <name evidence="7" type="primary">prmC_64</name>
    <name evidence="7" type="ORF">SDC9_208214</name>
</gene>
<reference evidence="7" key="1">
    <citation type="submission" date="2019-08" db="EMBL/GenBank/DDBJ databases">
        <authorList>
            <person name="Kucharzyk K."/>
            <person name="Murdoch R.W."/>
            <person name="Higgins S."/>
            <person name="Loffler F."/>
        </authorList>
    </citation>
    <scope>NUCLEOTIDE SEQUENCE</scope>
</reference>
<dbReference type="InterPro" id="IPR029063">
    <property type="entry name" value="SAM-dependent_MTases_sf"/>
</dbReference>
<dbReference type="InterPro" id="IPR007848">
    <property type="entry name" value="Small_mtfrase_dom"/>
</dbReference>
<keyword evidence="4" id="KW-0949">S-adenosyl-L-methionine</keyword>
<dbReference type="InterPro" id="IPR050320">
    <property type="entry name" value="N5-glutamine_MTase"/>
</dbReference>
<evidence type="ECO:0000256" key="4">
    <source>
        <dbReference type="ARBA" id="ARBA00022691"/>
    </source>
</evidence>
<organism evidence="7">
    <name type="scientific">bioreactor metagenome</name>
    <dbReference type="NCBI Taxonomy" id="1076179"/>
    <lineage>
        <taxon>unclassified sequences</taxon>
        <taxon>metagenomes</taxon>
        <taxon>ecological metagenomes</taxon>
    </lineage>
</organism>
<dbReference type="InterPro" id="IPR004556">
    <property type="entry name" value="HemK-like"/>
</dbReference>
<keyword evidence="2 7" id="KW-0489">Methyltransferase</keyword>
<dbReference type="Pfam" id="PF05175">
    <property type="entry name" value="MTS"/>
    <property type="match status" value="1"/>
</dbReference>
<keyword evidence="3 7" id="KW-0808">Transferase</keyword>
<comment type="caution">
    <text evidence="7">The sequence shown here is derived from an EMBL/GenBank/DDBJ whole genome shotgun (WGS) entry which is preliminary data.</text>
</comment>
<proteinExistence type="predicted"/>
<evidence type="ECO:0000313" key="7">
    <source>
        <dbReference type="EMBL" id="MPN60486.1"/>
    </source>
</evidence>
<evidence type="ECO:0000256" key="3">
    <source>
        <dbReference type="ARBA" id="ARBA00022679"/>
    </source>
</evidence>
<evidence type="ECO:0000259" key="6">
    <source>
        <dbReference type="Pfam" id="PF05175"/>
    </source>
</evidence>
<evidence type="ECO:0000256" key="2">
    <source>
        <dbReference type="ARBA" id="ARBA00022603"/>
    </source>
</evidence>
<dbReference type="InterPro" id="IPR002052">
    <property type="entry name" value="DNA_methylase_N6_adenine_CS"/>
</dbReference>
<dbReference type="NCBIfam" id="TIGR00536">
    <property type="entry name" value="hemK_fam"/>
    <property type="match status" value="1"/>
</dbReference>
<feature type="domain" description="Methyltransferase small" evidence="6">
    <location>
        <begin position="2"/>
        <end position="78"/>
    </location>
</feature>
<evidence type="ECO:0000256" key="1">
    <source>
        <dbReference type="ARBA" id="ARBA00012771"/>
    </source>
</evidence>
<dbReference type="EMBL" id="VSSQ01135825">
    <property type="protein sequence ID" value="MPN60486.1"/>
    <property type="molecule type" value="Genomic_DNA"/>
</dbReference>
<dbReference type="GO" id="GO:0102559">
    <property type="term" value="F:peptide chain release factor N(5)-glutamine methyltransferase activity"/>
    <property type="evidence" value="ECO:0007669"/>
    <property type="project" value="UniProtKB-EC"/>
</dbReference>
<dbReference type="PANTHER" id="PTHR18895">
    <property type="entry name" value="HEMK METHYLTRANSFERASE"/>
    <property type="match status" value="1"/>
</dbReference>
<dbReference type="PROSITE" id="PS00092">
    <property type="entry name" value="N6_MTASE"/>
    <property type="match status" value="1"/>
</dbReference>
<dbReference type="Gene3D" id="3.40.50.150">
    <property type="entry name" value="Vaccinia Virus protein VP39"/>
    <property type="match status" value="1"/>
</dbReference>
<comment type="catalytic activity">
    <reaction evidence="5">
        <text>L-glutaminyl-[peptide chain release factor] + S-adenosyl-L-methionine = N(5)-methyl-L-glutaminyl-[peptide chain release factor] + S-adenosyl-L-homocysteine + H(+)</text>
        <dbReference type="Rhea" id="RHEA:42896"/>
        <dbReference type="Rhea" id="RHEA-COMP:10271"/>
        <dbReference type="Rhea" id="RHEA-COMP:10272"/>
        <dbReference type="ChEBI" id="CHEBI:15378"/>
        <dbReference type="ChEBI" id="CHEBI:30011"/>
        <dbReference type="ChEBI" id="CHEBI:57856"/>
        <dbReference type="ChEBI" id="CHEBI:59789"/>
        <dbReference type="ChEBI" id="CHEBI:61891"/>
        <dbReference type="EC" id="2.1.1.297"/>
    </reaction>
</comment>
<dbReference type="CDD" id="cd02440">
    <property type="entry name" value="AdoMet_MTases"/>
    <property type="match status" value="1"/>
</dbReference>
<dbReference type="GO" id="GO:0032259">
    <property type="term" value="P:methylation"/>
    <property type="evidence" value="ECO:0007669"/>
    <property type="project" value="UniProtKB-KW"/>
</dbReference>
<evidence type="ECO:0000256" key="5">
    <source>
        <dbReference type="ARBA" id="ARBA00048391"/>
    </source>
</evidence>
<accession>A0A645JAN7</accession>
<name>A0A645JAN7_9ZZZZ</name>
<dbReference type="SUPFAM" id="SSF53335">
    <property type="entry name" value="S-adenosyl-L-methionine-dependent methyltransferases"/>
    <property type="match status" value="1"/>
</dbReference>
<dbReference type="AlphaFoldDB" id="A0A645JAN7"/>
<protein>
    <recommendedName>
        <fullName evidence="1">peptide chain release factor N(5)-glutamine methyltransferase</fullName>
        <ecNumber evidence="1">2.1.1.297</ecNumber>
    </recommendedName>
</protein>
<sequence length="159" mass="16839">MLDLCAGSGAIGLSIAKLHPGARVTLADVSEDACAVIAENRARLNIEAEILAGDLFEPVLGRKFDLIACNPPYVETAALADLQPEVRKEPMLALDGGADGLSFYRRIAGAYREYLSPGGALLLEIGCDQAEAVRAIFGGGDVFKDLCGHDRAIRIRGEL</sequence>